<dbReference type="Proteomes" id="UP001139646">
    <property type="component" value="Unassembled WGS sequence"/>
</dbReference>
<keyword evidence="2" id="KW-0413">Isomerase</keyword>
<gene>
    <name evidence="2" type="ORF">L3081_05530</name>
</gene>
<reference evidence="2" key="1">
    <citation type="submission" date="2022-01" db="EMBL/GenBank/DDBJ databases">
        <title>Colwellia maritima, isolated from seawater.</title>
        <authorList>
            <person name="Kristyanto S."/>
            <person name="Jung J."/>
            <person name="Jeon C.O."/>
        </authorList>
    </citation>
    <scope>NUCLEOTIDE SEQUENCE</scope>
    <source>
        <strain evidence="2">MSW7</strain>
    </source>
</reference>
<dbReference type="GO" id="GO:0047580">
    <property type="term" value="F:4-hydroxyproline epimerase activity"/>
    <property type="evidence" value="ECO:0007669"/>
    <property type="project" value="UniProtKB-EC"/>
</dbReference>
<evidence type="ECO:0000313" key="2">
    <source>
        <dbReference type="EMBL" id="MCI2282953.1"/>
    </source>
</evidence>
<sequence>MIKGTFFCIDAHTCGNPVRLVTSGHPDLKGKTMSEKRLDFMQNHDWIRQGLMFEPRGHDMMSGAFLYPPCSDNADASILFIETSGCLPMCGHGTIGTITAAIENGLLTPKTEPIDGRNTLTIDVPNGQLSVEYQQEAAKITSVKIFNVASYLAHRDVILDIPNLGTLKVDVSYGGNFYVIVEPQENFPGIDQWNASQIIHWSVIVRDIAEKTLTCVHPEDPSVNGISHVLWTGCPKTAGSDAANAVFYGEKAIDRSPCGTGTSARMAQLFTKGQLKLGDTFIHESFIGSQFIGKIEQVITLNSDNGDIPAIMPSIEGRAHVFGKNCITIDDDDPYTFGFVVK</sequence>
<proteinExistence type="inferred from homology"/>
<evidence type="ECO:0000256" key="1">
    <source>
        <dbReference type="ARBA" id="ARBA00007529"/>
    </source>
</evidence>
<dbReference type="SUPFAM" id="SSF54506">
    <property type="entry name" value="Diaminopimelate epimerase-like"/>
    <property type="match status" value="1"/>
</dbReference>
<evidence type="ECO:0000313" key="3">
    <source>
        <dbReference type="Proteomes" id="UP001139646"/>
    </source>
</evidence>
<dbReference type="Pfam" id="PF05544">
    <property type="entry name" value="Pro_racemase"/>
    <property type="match status" value="1"/>
</dbReference>
<keyword evidence="3" id="KW-1185">Reference proteome</keyword>
<organism evidence="2 3">
    <name type="scientific">Colwellia maritima</name>
    <dbReference type="NCBI Taxonomy" id="2912588"/>
    <lineage>
        <taxon>Bacteria</taxon>
        <taxon>Pseudomonadati</taxon>
        <taxon>Pseudomonadota</taxon>
        <taxon>Gammaproteobacteria</taxon>
        <taxon>Alteromonadales</taxon>
        <taxon>Colwelliaceae</taxon>
        <taxon>Colwellia</taxon>
    </lineage>
</organism>
<dbReference type="Gene3D" id="3.10.310.10">
    <property type="entry name" value="Diaminopimelate Epimerase, Chain A, domain 1"/>
    <property type="match status" value="2"/>
</dbReference>
<dbReference type="PANTHER" id="PTHR33442">
    <property type="entry name" value="TRANS-3-HYDROXY-L-PROLINE DEHYDRATASE"/>
    <property type="match status" value="1"/>
</dbReference>
<protein>
    <submittedName>
        <fullName evidence="2">4-hydroxyproline epimerase</fullName>
        <ecNumber evidence="2">5.1.1.8</ecNumber>
    </submittedName>
</protein>
<dbReference type="PIRSF" id="PIRSF029792">
    <property type="entry name" value="Pro_racemase"/>
    <property type="match status" value="1"/>
</dbReference>
<comment type="similarity">
    <text evidence="1">Belongs to the proline racemase family.</text>
</comment>
<dbReference type="EC" id="5.1.1.8" evidence="2"/>
<dbReference type="InterPro" id="IPR008794">
    <property type="entry name" value="Pro_racemase_fam"/>
</dbReference>
<comment type="caution">
    <text evidence="2">The sequence shown here is derived from an EMBL/GenBank/DDBJ whole genome shotgun (WGS) entry which is preliminary data.</text>
</comment>
<dbReference type="RefSeq" id="WP_242284049.1">
    <property type="nucleotide sequence ID" value="NZ_JAKKSL010000001.1"/>
</dbReference>
<accession>A0ABS9WYA9</accession>
<dbReference type="NCBIfam" id="NF010578">
    <property type="entry name" value="PRK13971.1"/>
    <property type="match status" value="1"/>
</dbReference>
<dbReference type="EMBL" id="JAKKSL010000001">
    <property type="protein sequence ID" value="MCI2282953.1"/>
    <property type="molecule type" value="Genomic_DNA"/>
</dbReference>
<dbReference type="SFLD" id="SFLDS00028">
    <property type="entry name" value="Proline_Racemase"/>
    <property type="match status" value="1"/>
</dbReference>
<dbReference type="PANTHER" id="PTHR33442:SF5">
    <property type="entry name" value="BIFUNCTIONAL TRANS-3-HYDROXY-L-PROLINE DEHYDRATASE_2-EPIMERASE"/>
    <property type="match status" value="1"/>
</dbReference>
<name>A0ABS9WYA9_9GAMM</name>